<dbReference type="GO" id="GO:0006281">
    <property type="term" value="P:DNA repair"/>
    <property type="evidence" value="ECO:0007669"/>
    <property type="project" value="UniProtKB-UniRule"/>
</dbReference>
<comment type="similarity">
    <text evidence="2 7">Belongs to the NSE4 family.</text>
</comment>
<gene>
    <name evidence="11" type="ORF">EV356DRAFT_558710</name>
</gene>
<dbReference type="AlphaFoldDB" id="A0A6A6HCB9"/>
<dbReference type="OrthoDB" id="361242at2759"/>
<name>A0A6A6HCB9_VIRVR</name>
<feature type="region of interest" description="Disordered" evidence="8">
    <location>
        <begin position="214"/>
        <end position="250"/>
    </location>
</feature>
<reference evidence="11" key="1">
    <citation type="journal article" date="2020" name="Stud. Mycol.">
        <title>101 Dothideomycetes genomes: a test case for predicting lifestyles and emergence of pathogens.</title>
        <authorList>
            <person name="Haridas S."/>
            <person name="Albert R."/>
            <person name="Binder M."/>
            <person name="Bloem J."/>
            <person name="Labutti K."/>
            <person name="Salamov A."/>
            <person name="Andreopoulos B."/>
            <person name="Baker S."/>
            <person name="Barry K."/>
            <person name="Bills G."/>
            <person name="Bluhm B."/>
            <person name="Cannon C."/>
            <person name="Castanera R."/>
            <person name="Culley D."/>
            <person name="Daum C."/>
            <person name="Ezra D."/>
            <person name="Gonzalez J."/>
            <person name="Henrissat B."/>
            <person name="Kuo A."/>
            <person name="Liang C."/>
            <person name="Lipzen A."/>
            <person name="Lutzoni F."/>
            <person name="Magnuson J."/>
            <person name="Mondo S."/>
            <person name="Nolan M."/>
            <person name="Ohm R."/>
            <person name="Pangilinan J."/>
            <person name="Park H.-J."/>
            <person name="Ramirez L."/>
            <person name="Alfaro M."/>
            <person name="Sun H."/>
            <person name="Tritt A."/>
            <person name="Yoshinaga Y."/>
            <person name="Zwiers L.-H."/>
            <person name="Turgeon B."/>
            <person name="Goodwin S."/>
            <person name="Spatafora J."/>
            <person name="Crous P."/>
            <person name="Grigoriev I."/>
        </authorList>
    </citation>
    <scope>NUCLEOTIDE SEQUENCE</scope>
    <source>
        <strain evidence="11">Tuck. ex Michener</strain>
    </source>
</reference>
<comment type="subunit">
    <text evidence="7">Component of the SMC5-SMC6 complex.</text>
</comment>
<sequence>MARLNLHRSSSLRPESRSTTSRRPAQQQTLSPSPATSSDKENHDEDDQDTPRRGGQEKAVMGPPKLPTPNSDTAGHRSAKRRRLDQSGSSSESGEDERQPPREQDVKDIYDPDQPMEERQQLRKSLRELHRDLSDNRDEFVQARSGGLLDIMHKANSLYAGVRQTSDATIDSRLLVTIGDYTSKRADLLAHGAGALGVDVDEFVSKCITFMRHGGPLDDEDNSTTTTNHATPAPRRHGTDISDDEDENGDALDWDVLGQSACFPHNSRPPVRGFLLGPLAVQKRVRAPIQRRARQSKKNDGPVAQPELLEKEDLRQQENSSLVKVCKRIRDVLVGHLRQGEELEEKLTSGEIEEEEAGEEIARLRLADTGEVGLFDFVVNPHSFGQTVENIFYVSFLIKEGSVRVGEDSNGLPTLGYEEARTIEEQRANQVTKHQAVFAIDFDTWEQLIDVFQIREPLIPHRAEDHATQPTARGWYG</sequence>
<feature type="compositionally biased region" description="Acidic residues" evidence="8">
    <location>
        <begin position="241"/>
        <end position="250"/>
    </location>
</feature>
<dbReference type="InterPro" id="IPR029225">
    <property type="entry name" value="Nse4_Nse3-bd"/>
</dbReference>
<comment type="function">
    <text evidence="7">Component of the SMC5-SMC6 complex, that promotes sister chromatid alignment after DNA damage and facilitates double-stranded DNA breaks (DSBs) repair via homologous recombination between sister chromatids.</text>
</comment>
<dbReference type="GO" id="GO:0005634">
    <property type="term" value="C:nucleus"/>
    <property type="evidence" value="ECO:0007669"/>
    <property type="project" value="UniProtKB-SubCell"/>
</dbReference>
<evidence type="ECO:0000256" key="2">
    <source>
        <dbReference type="ARBA" id="ARBA00008997"/>
    </source>
</evidence>
<keyword evidence="4 7" id="KW-0233">DNA recombination</keyword>
<accession>A0A6A6HCB9</accession>
<feature type="domain" description="Non-structural maintenance of chromosome element 4 C-terminal" evidence="9">
    <location>
        <begin position="372"/>
        <end position="459"/>
    </location>
</feature>
<evidence type="ECO:0000256" key="8">
    <source>
        <dbReference type="SAM" id="MobiDB-lite"/>
    </source>
</evidence>
<dbReference type="InterPro" id="IPR014854">
    <property type="entry name" value="Nse4_C"/>
</dbReference>
<evidence type="ECO:0000256" key="3">
    <source>
        <dbReference type="ARBA" id="ARBA00022763"/>
    </source>
</evidence>
<feature type="compositionally biased region" description="Low complexity" evidence="8">
    <location>
        <begin position="8"/>
        <end position="24"/>
    </location>
</feature>
<feature type="compositionally biased region" description="Polar residues" evidence="8">
    <location>
        <begin position="25"/>
        <end position="37"/>
    </location>
</feature>
<dbReference type="GO" id="GO:0030915">
    <property type="term" value="C:Smc5-Smc6 complex"/>
    <property type="evidence" value="ECO:0007669"/>
    <property type="project" value="UniProtKB-UniRule"/>
</dbReference>
<evidence type="ECO:0000313" key="12">
    <source>
        <dbReference type="Proteomes" id="UP000800092"/>
    </source>
</evidence>
<keyword evidence="5 7" id="KW-0234">DNA repair</keyword>
<evidence type="ECO:0000256" key="1">
    <source>
        <dbReference type="ARBA" id="ARBA00004123"/>
    </source>
</evidence>
<evidence type="ECO:0000256" key="4">
    <source>
        <dbReference type="ARBA" id="ARBA00023172"/>
    </source>
</evidence>
<feature type="compositionally biased region" description="Basic residues" evidence="8">
    <location>
        <begin position="287"/>
        <end position="296"/>
    </location>
</feature>
<feature type="compositionally biased region" description="Basic and acidic residues" evidence="8">
    <location>
        <begin position="38"/>
        <end position="56"/>
    </location>
</feature>
<dbReference type="EMBL" id="ML991789">
    <property type="protein sequence ID" value="KAF2235745.1"/>
    <property type="molecule type" value="Genomic_DNA"/>
</dbReference>
<dbReference type="GO" id="GO:0006310">
    <property type="term" value="P:DNA recombination"/>
    <property type="evidence" value="ECO:0007669"/>
    <property type="project" value="UniProtKB-UniRule"/>
</dbReference>
<evidence type="ECO:0000256" key="5">
    <source>
        <dbReference type="ARBA" id="ARBA00023204"/>
    </source>
</evidence>
<feature type="compositionally biased region" description="Basic and acidic residues" evidence="8">
    <location>
        <begin position="96"/>
        <end position="122"/>
    </location>
</feature>
<dbReference type="PANTHER" id="PTHR16140">
    <property type="entry name" value="NON-STRUCTURAL MAINTENANCE OF CHROMOSOMES ELEMENT 4"/>
    <property type="match status" value="1"/>
</dbReference>
<evidence type="ECO:0000259" key="9">
    <source>
        <dbReference type="Pfam" id="PF08743"/>
    </source>
</evidence>
<keyword evidence="12" id="KW-1185">Reference proteome</keyword>
<evidence type="ECO:0000256" key="6">
    <source>
        <dbReference type="ARBA" id="ARBA00023242"/>
    </source>
</evidence>
<protein>
    <recommendedName>
        <fullName evidence="7">Non-structural maintenance of chromosomes element 4</fullName>
    </recommendedName>
</protein>
<feature type="domain" description="Nse4/EID protein Nse3/MAGE-binding" evidence="10">
    <location>
        <begin position="171"/>
        <end position="222"/>
    </location>
</feature>
<evidence type="ECO:0000259" key="10">
    <source>
        <dbReference type="Pfam" id="PF15412"/>
    </source>
</evidence>
<feature type="region of interest" description="Disordered" evidence="8">
    <location>
        <begin position="287"/>
        <end position="312"/>
    </location>
</feature>
<evidence type="ECO:0000256" key="7">
    <source>
        <dbReference type="RuleBase" id="RU365071"/>
    </source>
</evidence>
<dbReference type="PANTHER" id="PTHR16140:SF0">
    <property type="entry name" value="NON-STRUCTURAL MAINTENANCE OF CHROMOSOMES ELEMENT 4"/>
    <property type="match status" value="1"/>
</dbReference>
<evidence type="ECO:0000313" key="11">
    <source>
        <dbReference type="EMBL" id="KAF2235745.1"/>
    </source>
</evidence>
<feature type="region of interest" description="Disordered" evidence="8">
    <location>
        <begin position="1"/>
        <end position="122"/>
    </location>
</feature>
<proteinExistence type="inferred from homology"/>
<dbReference type="Pfam" id="PF15412">
    <property type="entry name" value="Nse4-Nse3_bdg"/>
    <property type="match status" value="1"/>
</dbReference>
<dbReference type="Proteomes" id="UP000800092">
    <property type="component" value="Unassembled WGS sequence"/>
</dbReference>
<keyword evidence="3 7" id="KW-0227">DNA damage</keyword>
<dbReference type="Pfam" id="PF08743">
    <property type="entry name" value="Nse4_C"/>
    <property type="match status" value="1"/>
</dbReference>
<dbReference type="InterPro" id="IPR027786">
    <property type="entry name" value="Nse4/EID"/>
</dbReference>
<organism evidence="11 12">
    <name type="scientific">Viridothelium virens</name>
    <name type="common">Speckled blister lichen</name>
    <name type="synonym">Trypethelium virens</name>
    <dbReference type="NCBI Taxonomy" id="1048519"/>
    <lineage>
        <taxon>Eukaryota</taxon>
        <taxon>Fungi</taxon>
        <taxon>Dikarya</taxon>
        <taxon>Ascomycota</taxon>
        <taxon>Pezizomycotina</taxon>
        <taxon>Dothideomycetes</taxon>
        <taxon>Dothideomycetes incertae sedis</taxon>
        <taxon>Trypetheliales</taxon>
        <taxon>Trypetheliaceae</taxon>
        <taxon>Viridothelium</taxon>
    </lineage>
</organism>
<keyword evidence="6 7" id="KW-0539">Nucleus</keyword>
<comment type="subcellular location">
    <subcellularLocation>
        <location evidence="1 7">Nucleus</location>
    </subcellularLocation>
</comment>